<dbReference type="EMBL" id="QXGE01002429">
    <property type="protein sequence ID" value="KAE9281987.1"/>
    <property type="molecule type" value="Genomic_DNA"/>
</dbReference>
<name>A0A6A4C2T9_9STRA</name>
<protein>
    <submittedName>
        <fullName evidence="1">Uncharacterized protein</fullName>
    </submittedName>
</protein>
<comment type="caution">
    <text evidence="1">The sequence shown here is derived from an EMBL/GenBank/DDBJ whole genome shotgun (WGS) entry which is preliminary data.</text>
</comment>
<sequence length="53" mass="5249">IKGVTVSGLKGTATNLYDIVANSKVVSGWNFSGVTVKASAKGVVAGVPNSLSV</sequence>
<reference evidence="1 2" key="1">
    <citation type="submission" date="2018-08" db="EMBL/GenBank/DDBJ databases">
        <title>Genomic investigation of the strawberry pathogen Phytophthora fragariae indicates pathogenicity is determined by transcriptional variation in three key races.</title>
        <authorList>
            <person name="Adams T.M."/>
            <person name="Armitage A.D."/>
            <person name="Sobczyk M.K."/>
            <person name="Bates H.J."/>
            <person name="Dunwell J.M."/>
            <person name="Nellist C.F."/>
            <person name="Harrison R.J."/>
        </authorList>
    </citation>
    <scope>NUCLEOTIDE SEQUENCE [LARGE SCALE GENOMIC DNA]</scope>
    <source>
        <strain evidence="1 2">A4</strain>
    </source>
</reference>
<organism evidence="1 2">
    <name type="scientific">Phytophthora fragariae</name>
    <dbReference type="NCBI Taxonomy" id="53985"/>
    <lineage>
        <taxon>Eukaryota</taxon>
        <taxon>Sar</taxon>
        <taxon>Stramenopiles</taxon>
        <taxon>Oomycota</taxon>
        <taxon>Peronosporomycetes</taxon>
        <taxon>Peronosporales</taxon>
        <taxon>Peronosporaceae</taxon>
        <taxon>Phytophthora</taxon>
    </lineage>
</organism>
<evidence type="ECO:0000313" key="1">
    <source>
        <dbReference type="EMBL" id="KAE9281987.1"/>
    </source>
</evidence>
<dbReference type="Proteomes" id="UP000437068">
    <property type="component" value="Unassembled WGS sequence"/>
</dbReference>
<gene>
    <name evidence="1" type="ORF">PF001_g23525</name>
</gene>
<proteinExistence type="predicted"/>
<accession>A0A6A4C2T9</accession>
<evidence type="ECO:0000313" key="2">
    <source>
        <dbReference type="Proteomes" id="UP000437068"/>
    </source>
</evidence>
<feature type="non-terminal residue" evidence="1">
    <location>
        <position position="1"/>
    </location>
</feature>
<dbReference type="AlphaFoldDB" id="A0A6A4C2T9"/>